<dbReference type="GO" id="GO:0042732">
    <property type="term" value="P:D-xylose metabolic process"/>
    <property type="evidence" value="ECO:0007669"/>
    <property type="project" value="UniProtKB-KW"/>
</dbReference>
<dbReference type="EMBL" id="PXYV01000077">
    <property type="protein sequence ID" value="PSR20203.1"/>
    <property type="molecule type" value="Genomic_DNA"/>
</dbReference>
<evidence type="ECO:0000313" key="5">
    <source>
        <dbReference type="Proteomes" id="UP000241848"/>
    </source>
</evidence>
<dbReference type="Pfam" id="PF13412">
    <property type="entry name" value="HTH_24"/>
    <property type="match status" value="1"/>
</dbReference>
<dbReference type="PANTHER" id="PTHR18964:SF149">
    <property type="entry name" value="BIFUNCTIONAL UDP-N-ACETYLGLUCOSAMINE 2-EPIMERASE_N-ACETYLMANNOSAMINE KINASE"/>
    <property type="match status" value="1"/>
</dbReference>
<evidence type="ECO:0000256" key="3">
    <source>
        <dbReference type="ARBA" id="ARBA00022629"/>
    </source>
</evidence>
<evidence type="ECO:0000256" key="2">
    <source>
        <dbReference type="ARBA" id="ARBA00006479"/>
    </source>
</evidence>
<dbReference type="InterPro" id="IPR036390">
    <property type="entry name" value="WH_DNA-bd_sf"/>
</dbReference>
<dbReference type="PANTHER" id="PTHR18964">
    <property type="entry name" value="ROK (REPRESSOR, ORF, KINASE) FAMILY"/>
    <property type="match status" value="1"/>
</dbReference>
<comment type="similarity">
    <text evidence="2">Belongs to the ROK (NagC/XylR) family.</text>
</comment>
<proteinExistence type="inferred from homology"/>
<dbReference type="InterPro" id="IPR049874">
    <property type="entry name" value="ROK_cs"/>
</dbReference>
<name>A0A2T2WDA1_9FIRM</name>
<evidence type="ECO:0000256" key="1">
    <source>
        <dbReference type="ARBA" id="ARBA00002486"/>
    </source>
</evidence>
<dbReference type="SUPFAM" id="SSF46785">
    <property type="entry name" value="Winged helix' DNA-binding domain"/>
    <property type="match status" value="1"/>
</dbReference>
<evidence type="ECO:0000313" key="4">
    <source>
        <dbReference type="EMBL" id="PSR20203.1"/>
    </source>
</evidence>
<accession>A0A2T2WDA1</accession>
<dbReference type="SUPFAM" id="SSF53067">
    <property type="entry name" value="Actin-like ATPase domain"/>
    <property type="match status" value="2"/>
</dbReference>
<dbReference type="InterPro" id="IPR043129">
    <property type="entry name" value="ATPase_NBD"/>
</dbReference>
<keyword evidence="3" id="KW-0859">Xylose metabolism</keyword>
<dbReference type="AlphaFoldDB" id="A0A2T2WDA1"/>
<comment type="function">
    <text evidence="1">Transcriptional repressor of xylose-utilizing enzymes.</text>
</comment>
<reference evidence="4 5" key="1">
    <citation type="journal article" date="2014" name="BMC Genomics">
        <title>Comparison of environmental and isolate Sulfobacillus genomes reveals diverse carbon, sulfur, nitrogen, and hydrogen metabolisms.</title>
        <authorList>
            <person name="Justice N.B."/>
            <person name="Norman A."/>
            <person name="Brown C.T."/>
            <person name="Singh A."/>
            <person name="Thomas B.C."/>
            <person name="Banfield J.F."/>
        </authorList>
    </citation>
    <scope>NUCLEOTIDE SEQUENCE [LARGE SCALE GENOMIC DNA]</scope>
    <source>
        <strain evidence="4">AMDSBA3</strain>
    </source>
</reference>
<dbReference type="Gene3D" id="3.30.420.40">
    <property type="match status" value="2"/>
</dbReference>
<comment type="caution">
    <text evidence="4">The sequence shown here is derived from an EMBL/GenBank/DDBJ whole genome shotgun (WGS) entry which is preliminary data.</text>
</comment>
<sequence>MTKRELLVLRVVEYISQQGRVSRTQIAHSLRLSKATVTQITRQLIDHGIASEVAEPAADVSDRTTSGRPAVPIEINPETGLLIGIDLSGSRILGVVLNMALDAHARVEFDYPLLMRSVPPLDVVISAVDGIMTTLGPRGSQVRGIGISARALNYAVGETSPLSLMDPLLNDQLTHTLQSHYGIPVAVVHNMQALLVSEMMNRPSPDLSVLIHVGSGIGGAVWLDHKPLEGAHMAAGEWGHITVDPDGPSCACGKRGCLEALYAIPQLVERIHALDESLSAWSDIVQHPDRAAVQNVVREFAQVAAQVLANVVLVLDPEEIIVHGQICDVAEVFVPEFRRRLQQYLIPRIRSTLRIVTSTAGADAAARGAASWLIGAALAEIVGASPTSATAPL</sequence>
<dbReference type="InterPro" id="IPR000600">
    <property type="entry name" value="ROK"/>
</dbReference>
<dbReference type="Proteomes" id="UP000241848">
    <property type="component" value="Unassembled WGS sequence"/>
</dbReference>
<dbReference type="InterPro" id="IPR036388">
    <property type="entry name" value="WH-like_DNA-bd_sf"/>
</dbReference>
<evidence type="ECO:0008006" key="6">
    <source>
        <dbReference type="Google" id="ProtNLM"/>
    </source>
</evidence>
<protein>
    <recommendedName>
        <fullName evidence="6">HTH marR-type domain-containing protein</fullName>
    </recommendedName>
</protein>
<gene>
    <name evidence="4" type="ORF">C7B45_15960</name>
</gene>
<dbReference type="Gene3D" id="1.10.10.10">
    <property type="entry name" value="Winged helix-like DNA-binding domain superfamily/Winged helix DNA-binding domain"/>
    <property type="match status" value="1"/>
</dbReference>
<dbReference type="PROSITE" id="PS01125">
    <property type="entry name" value="ROK"/>
    <property type="match status" value="1"/>
</dbReference>
<keyword evidence="3" id="KW-0119">Carbohydrate metabolism</keyword>
<organism evidence="4 5">
    <name type="scientific">Sulfobacillus acidophilus</name>
    <dbReference type="NCBI Taxonomy" id="53633"/>
    <lineage>
        <taxon>Bacteria</taxon>
        <taxon>Bacillati</taxon>
        <taxon>Bacillota</taxon>
        <taxon>Clostridia</taxon>
        <taxon>Eubacteriales</taxon>
        <taxon>Clostridiales Family XVII. Incertae Sedis</taxon>
        <taxon>Sulfobacillus</taxon>
    </lineage>
</organism>
<dbReference type="Pfam" id="PF00480">
    <property type="entry name" value="ROK"/>
    <property type="match status" value="1"/>
</dbReference>